<dbReference type="Proteomes" id="UP001500449">
    <property type="component" value="Unassembled WGS sequence"/>
</dbReference>
<reference evidence="4 5" key="1">
    <citation type="journal article" date="2019" name="Int. J. Syst. Evol. Microbiol.">
        <title>The Global Catalogue of Microorganisms (GCM) 10K type strain sequencing project: providing services to taxonomists for standard genome sequencing and annotation.</title>
        <authorList>
            <consortium name="The Broad Institute Genomics Platform"/>
            <consortium name="The Broad Institute Genome Sequencing Center for Infectious Disease"/>
            <person name="Wu L."/>
            <person name="Ma J."/>
        </authorList>
    </citation>
    <scope>NUCLEOTIDE SEQUENCE [LARGE SCALE GENOMIC DNA]</scope>
    <source>
        <strain evidence="4 5">JCM 16009</strain>
    </source>
</reference>
<evidence type="ECO:0000259" key="2">
    <source>
        <dbReference type="Pfam" id="PF02771"/>
    </source>
</evidence>
<organism evidence="4 5">
    <name type="scientific">Pseudonocardia ailaonensis</name>
    <dbReference type="NCBI Taxonomy" id="367279"/>
    <lineage>
        <taxon>Bacteria</taxon>
        <taxon>Bacillati</taxon>
        <taxon>Actinomycetota</taxon>
        <taxon>Actinomycetes</taxon>
        <taxon>Pseudonocardiales</taxon>
        <taxon>Pseudonocardiaceae</taxon>
        <taxon>Pseudonocardia</taxon>
    </lineage>
</organism>
<dbReference type="InterPro" id="IPR013107">
    <property type="entry name" value="Acyl-CoA_DH_C"/>
</dbReference>
<dbReference type="Pfam" id="PF02771">
    <property type="entry name" value="Acyl-CoA_dh_N"/>
    <property type="match status" value="1"/>
</dbReference>
<evidence type="ECO:0000259" key="3">
    <source>
        <dbReference type="Pfam" id="PF08028"/>
    </source>
</evidence>
<dbReference type="EMBL" id="BAAAQK010000009">
    <property type="protein sequence ID" value="GAA1852716.1"/>
    <property type="molecule type" value="Genomic_DNA"/>
</dbReference>
<dbReference type="PANTHER" id="PTHR43884">
    <property type="entry name" value="ACYL-COA DEHYDROGENASE"/>
    <property type="match status" value="1"/>
</dbReference>
<evidence type="ECO:0000313" key="4">
    <source>
        <dbReference type="EMBL" id="GAA1852716.1"/>
    </source>
</evidence>
<proteinExistence type="predicted"/>
<feature type="domain" description="Acyl-CoA dehydrogenase/oxidase N-terminal" evidence="2">
    <location>
        <begin position="6"/>
        <end position="90"/>
    </location>
</feature>
<keyword evidence="5" id="KW-1185">Reference proteome</keyword>
<sequence length="412" mass="43935">MQPWESELVEQVRALANGPISGRARHVDLVGELSRENVRQLVDLGLAGAGLPEEVGGRELSLEGYTRIAEALSQGCGSTAVALNMHVLVADSLTMGPRFPRADMVLVDIASNGALICQPGSVPLGRLDTRSVGYRFVEDGDFVVGCGVSGFASMSDAATYVKIIGTVDRGQGSESSAEPDVVVALPRTDAPGLEICGNWDGMGLRGTASHDVRLTDLRMPRSEVAILSAAEFRAANAGETAGSATRMQARFRGMFGSRGIWLGLCEAAFAFTLDYCSRRYGAMAITGDFARAFGAGGDGLRSGQAWAQIGIGRMDHWISTGRVILYDAVHRFQADELAAGESGILMNRVNYHLRRMCEEVVQTAMGVCGAHAYVKERPLERIVRDIIGCNVMGQKTDELAQSLGRAATSFPS</sequence>
<dbReference type="InterPro" id="IPR009100">
    <property type="entry name" value="AcylCoA_DH/oxidase_NM_dom_sf"/>
</dbReference>
<dbReference type="RefSeq" id="WP_344418069.1">
    <property type="nucleotide sequence ID" value="NZ_BAAAQK010000009.1"/>
</dbReference>
<dbReference type="InterPro" id="IPR013786">
    <property type="entry name" value="AcylCoA_DH/ox_N"/>
</dbReference>
<dbReference type="InterPro" id="IPR037069">
    <property type="entry name" value="AcylCoA_DH/ox_N_sf"/>
</dbReference>
<dbReference type="Gene3D" id="2.40.110.10">
    <property type="entry name" value="Butyryl-CoA Dehydrogenase, subunit A, domain 2"/>
    <property type="match status" value="1"/>
</dbReference>
<dbReference type="Gene3D" id="1.10.540.10">
    <property type="entry name" value="Acyl-CoA dehydrogenase/oxidase, N-terminal domain"/>
    <property type="match status" value="1"/>
</dbReference>
<dbReference type="SUPFAM" id="SSF56645">
    <property type="entry name" value="Acyl-CoA dehydrogenase NM domain-like"/>
    <property type="match status" value="1"/>
</dbReference>
<name>A0ABN2N4S4_9PSEU</name>
<dbReference type="SUPFAM" id="SSF47203">
    <property type="entry name" value="Acyl-CoA dehydrogenase C-terminal domain-like"/>
    <property type="match status" value="1"/>
</dbReference>
<dbReference type="PIRSF" id="PIRSF016578">
    <property type="entry name" value="HsaA"/>
    <property type="match status" value="1"/>
</dbReference>
<accession>A0ABN2N4S4</accession>
<dbReference type="Gene3D" id="1.20.140.10">
    <property type="entry name" value="Butyryl-CoA Dehydrogenase, subunit A, domain 3"/>
    <property type="match status" value="1"/>
</dbReference>
<dbReference type="InterPro" id="IPR036250">
    <property type="entry name" value="AcylCo_DH-like_C"/>
</dbReference>
<dbReference type="InterPro" id="IPR046373">
    <property type="entry name" value="Acyl-CoA_Oxase/DH_mid-dom_sf"/>
</dbReference>
<comment type="caution">
    <text evidence="4">The sequence shown here is derived from an EMBL/GenBank/DDBJ whole genome shotgun (WGS) entry which is preliminary data.</text>
</comment>
<evidence type="ECO:0000313" key="5">
    <source>
        <dbReference type="Proteomes" id="UP001500449"/>
    </source>
</evidence>
<protein>
    <submittedName>
        <fullName evidence="4">Acyl-CoA dehydrogenase</fullName>
    </submittedName>
</protein>
<dbReference type="Pfam" id="PF08028">
    <property type="entry name" value="Acyl-CoA_dh_2"/>
    <property type="match status" value="1"/>
</dbReference>
<keyword evidence="1" id="KW-0560">Oxidoreductase</keyword>
<gene>
    <name evidence="4" type="ORF">GCM10009836_36000</name>
</gene>
<feature type="domain" description="Acyl-CoA dehydrogenase C-terminal" evidence="3">
    <location>
        <begin position="262"/>
        <end position="386"/>
    </location>
</feature>
<evidence type="ECO:0000256" key="1">
    <source>
        <dbReference type="ARBA" id="ARBA00023002"/>
    </source>
</evidence>
<dbReference type="PANTHER" id="PTHR43884:SF25">
    <property type="entry name" value="ACYL-COA DEHYDROGENASE YDBM-RELATED"/>
    <property type="match status" value="1"/>
</dbReference>